<reference evidence="1 2" key="1">
    <citation type="submission" date="2015-11" db="EMBL/GenBank/DDBJ databases">
        <title>Long Read and Single Molecule DNA Sequencing Simplifies Genome Assembly and TAL Effector Gene Analysis of Xanthomonas translucens.</title>
        <authorList>
            <person name="Peng Z."/>
            <person name="Hu Y."/>
            <person name="Xie J."/>
            <person name="Potnis N."/>
            <person name="Akhunova A."/>
            <person name="Jones J."/>
            <person name="Liu Z."/>
            <person name="White F."/>
            <person name="Liu S."/>
        </authorList>
    </citation>
    <scope>NUCLEOTIDE SEQUENCE [LARGE SCALE GENOMIC DNA]</scope>
    <source>
        <strain evidence="1 2">B1</strain>
    </source>
</reference>
<gene>
    <name evidence="1" type="ORF">ATB53_00165</name>
</gene>
<sequence>MADTFTWTPTTSSRGTAASSVNRARFGDGYAQSSADGINPILRSHDLTFTARKPVIVAIAAFIDAHPGVSFNFTHPLHGAGLYQCDGYSDSNDGGGMWTLTATFEQTFQP</sequence>
<comment type="caution">
    <text evidence="1">The sequence shown here is derived from an EMBL/GenBank/DDBJ whole genome shotgun (WGS) entry which is preliminary data.</text>
</comment>
<protein>
    <submittedName>
        <fullName evidence="1">Phage tail protein</fullName>
    </submittedName>
</protein>
<dbReference type="OrthoDB" id="8607203at2"/>
<dbReference type="RefSeq" id="WP_058195509.1">
    <property type="nucleotide sequence ID" value="NZ_CP093446.1"/>
</dbReference>
<dbReference type="Pfam" id="PF05939">
    <property type="entry name" value="Phage_min_tail"/>
    <property type="match status" value="1"/>
</dbReference>
<evidence type="ECO:0000313" key="1">
    <source>
        <dbReference type="EMBL" id="KWV17130.1"/>
    </source>
</evidence>
<evidence type="ECO:0000313" key="2">
    <source>
        <dbReference type="Proteomes" id="UP000055854"/>
    </source>
</evidence>
<proteinExistence type="predicted"/>
<accession>A0A109HRV8</accession>
<dbReference type="AlphaFoldDB" id="A0A109HRV8"/>
<name>A0A109HRV8_XANCT</name>
<dbReference type="InterPro" id="IPR010265">
    <property type="entry name" value="Phage_lambda_TipM"/>
</dbReference>
<dbReference type="Proteomes" id="UP000055854">
    <property type="component" value="Unassembled WGS sequence"/>
</dbReference>
<organism evidence="1 2">
    <name type="scientific">Xanthomonas campestris pv. translucens</name>
    <dbReference type="NCBI Taxonomy" id="343"/>
    <lineage>
        <taxon>Bacteria</taxon>
        <taxon>Pseudomonadati</taxon>
        <taxon>Pseudomonadota</taxon>
        <taxon>Gammaproteobacteria</taxon>
        <taxon>Lysobacterales</taxon>
        <taxon>Lysobacteraceae</taxon>
        <taxon>Xanthomonas</taxon>
        <taxon>Xanthomonas translucens group</taxon>
    </lineage>
</organism>
<dbReference type="EMBL" id="LNTA01000001">
    <property type="protein sequence ID" value="KWV17130.1"/>
    <property type="molecule type" value="Genomic_DNA"/>
</dbReference>